<gene>
    <name evidence="1" type="primary">sapC_2</name>
    <name evidence="1" type="ORF">NCTC9702_03262</name>
</gene>
<reference evidence="1 2" key="1">
    <citation type="submission" date="2018-12" db="EMBL/GenBank/DDBJ databases">
        <authorList>
            <consortium name="Pathogen Informatics"/>
        </authorList>
    </citation>
    <scope>NUCLEOTIDE SEQUENCE [LARGE SCALE GENOMIC DNA]</scope>
    <source>
        <strain evidence="1 2">NCTC9702</strain>
    </source>
</reference>
<evidence type="ECO:0000313" key="1">
    <source>
        <dbReference type="EMBL" id="VED36004.1"/>
    </source>
</evidence>
<dbReference type="AlphaFoldDB" id="A0A3S4KA09"/>
<dbReference type="Proteomes" id="UP000277930">
    <property type="component" value="Chromosome 1"/>
</dbReference>
<proteinExistence type="predicted"/>
<name>A0A3S4KA09_ECOLX</name>
<accession>A0A3S4KA09</accession>
<dbReference type="EMBL" id="LR134246">
    <property type="protein sequence ID" value="VED36004.1"/>
    <property type="molecule type" value="Genomic_DNA"/>
</dbReference>
<organism evidence="1 2">
    <name type="scientific">Escherichia coli</name>
    <dbReference type="NCBI Taxonomy" id="562"/>
    <lineage>
        <taxon>Bacteria</taxon>
        <taxon>Pseudomonadati</taxon>
        <taxon>Pseudomonadota</taxon>
        <taxon>Gammaproteobacteria</taxon>
        <taxon>Enterobacterales</taxon>
        <taxon>Enterobacteriaceae</taxon>
        <taxon>Escherichia</taxon>
    </lineage>
</organism>
<sequence length="37" mass="3912">MSPRGLSCCQVRAIMISVLLVNLLGDGVRRAIIAGVE</sequence>
<evidence type="ECO:0000313" key="2">
    <source>
        <dbReference type="Proteomes" id="UP000277930"/>
    </source>
</evidence>
<protein>
    <submittedName>
        <fullName evidence="1">Peptide ABC transporter permease</fullName>
    </submittedName>
</protein>